<name>A0A2U1PFM0_ARTAN</name>
<dbReference type="PANTHER" id="PTHR36617">
    <property type="entry name" value="PROTEIN, PUTATIVE-RELATED"/>
    <property type="match status" value="1"/>
</dbReference>
<sequence length="174" mass="19936">MFNSWCGILSMVNSLKSKGIDLLSLCSQKLGNGFSIRFWDDVWCGNLPLKVLFPRVHLLDIDKGCKVANRISTNDWNSFLRRPVRGGIEASQLSSLQDLIRDVVLSDRCDSWTWIPDISKGFSVASVRYLIDARFLDVSSTATRWIRDIPIKANIFLKKEERSFNILFCFLINE</sequence>
<protein>
    <submittedName>
        <fullName evidence="1">RNA-directed DNA polymerase, eukaryota, Reverse transcriptase zinc-binding domain protein</fullName>
    </submittedName>
</protein>
<accession>A0A2U1PFM0</accession>
<gene>
    <name evidence="1" type="ORF">CTI12_AA158200</name>
</gene>
<reference evidence="1 2" key="1">
    <citation type="journal article" date="2018" name="Mol. Plant">
        <title>The genome of Artemisia annua provides insight into the evolution of Asteraceae family and artemisinin biosynthesis.</title>
        <authorList>
            <person name="Shen Q."/>
            <person name="Zhang L."/>
            <person name="Liao Z."/>
            <person name="Wang S."/>
            <person name="Yan T."/>
            <person name="Shi P."/>
            <person name="Liu M."/>
            <person name="Fu X."/>
            <person name="Pan Q."/>
            <person name="Wang Y."/>
            <person name="Lv Z."/>
            <person name="Lu X."/>
            <person name="Zhang F."/>
            <person name="Jiang W."/>
            <person name="Ma Y."/>
            <person name="Chen M."/>
            <person name="Hao X."/>
            <person name="Li L."/>
            <person name="Tang Y."/>
            <person name="Lv G."/>
            <person name="Zhou Y."/>
            <person name="Sun X."/>
            <person name="Brodelius P.E."/>
            <person name="Rose J.K.C."/>
            <person name="Tang K."/>
        </authorList>
    </citation>
    <scope>NUCLEOTIDE SEQUENCE [LARGE SCALE GENOMIC DNA]</scope>
    <source>
        <strain evidence="2">cv. Huhao1</strain>
        <tissue evidence="1">Leaf</tissue>
    </source>
</reference>
<dbReference type="Proteomes" id="UP000245207">
    <property type="component" value="Unassembled WGS sequence"/>
</dbReference>
<dbReference type="EMBL" id="PKPP01001216">
    <property type="protein sequence ID" value="PWA84554.1"/>
    <property type="molecule type" value="Genomic_DNA"/>
</dbReference>
<keyword evidence="1" id="KW-0808">Transferase</keyword>
<keyword evidence="2" id="KW-1185">Reference proteome</keyword>
<organism evidence="1 2">
    <name type="scientific">Artemisia annua</name>
    <name type="common">Sweet wormwood</name>
    <dbReference type="NCBI Taxonomy" id="35608"/>
    <lineage>
        <taxon>Eukaryota</taxon>
        <taxon>Viridiplantae</taxon>
        <taxon>Streptophyta</taxon>
        <taxon>Embryophyta</taxon>
        <taxon>Tracheophyta</taxon>
        <taxon>Spermatophyta</taxon>
        <taxon>Magnoliopsida</taxon>
        <taxon>eudicotyledons</taxon>
        <taxon>Gunneridae</taxon>
        <taxon>Pentapetalae</taxon>
        <taxon>asterids</taxon>
        <taxon>campanulids</taxon>
        <taxon>Asterales</taxon>
        <taxon>Asteraceae</taxon>
        <taxon>Asteroideae</taxon>
        <taxon>Anthemideae</taxon>
        <taxon>Artemisiinae</taxon>
        <taxon>Artemisia</taxon>
    </lineage>
</organism>
<keyword evidence="1" id="KW-0548">Nucleotidyltransferase</keyword>
<keyword evidence="1" id="KW-0695">RNA-directed DNA polymerase</keyword>
<evidence type="ECO:0000313" key="2">
    <source>
        <dbReference type="Proteomes" id="UP000245207"/>
    </source>
</evidence>
<dbReference type="OrthoDB" id="673202at2759"/>
<evidence type="ECO:0000313" key="1">
    <source>
        <dbReference type="EMBL" id="PWA84554.1"/>
    </source>
</evidence>
<dbReference type="GO" id="GO:0003964">
    <property type="term" value="F:RNA-directed DNA polymerase activity"/>
    <property type="evidence" value="ECO:0007669"/>
    <property type="project" value="UniProtKB-KW"/>
</dbReference>
<comment type="caution">
    <text evidence="1">The sequence shown here is derived from an EMBL/GenBank/DDBJ whole genome shotgun (WGS) entry which is preliminary data.</text>
</comment>
<dbReference type="AlphaFoldDB" id="A0A2U1PFM0"/>
<proteinExistence type="predicted"/>
<dbReference type="PANTHER" id="PTHR36617:SF15">
    <property type="entry name" value="REVERSE TRANSCRIPTASE ZINC-BINDING DOMAIN-CONTAINING PROTEIN"/>
    <property type="match status" value="1"/>
</dbReference>